<sequence length="216" mass="24240">MMARSKRLGRIGALITDLIRRAGNNVGRNVISNLADDELNKIVVNDERALRRDRPETSVHAIIDQYSAGCLTVAAAVVSLPSRAEYQNVTLKCSIHHLKRFFPRYGCICIHGCEALVTGIACYLILAMQNIQLGHFNTHTSSILKQRNYLLPLLEKTLWQGKGQPEKISILTNENGKPDTKQDQKSHMEPESSVGNATENEMHSSREHFNVHLCLR</sequence>
<evidence type="ECO:0000313" key="3">
    <source>
        <dbReference type="EMBL" id="RZF35207.1"/>
    </source>
</evidence>
<name>A0A482WNR2_LAOST</name>
<evidence type="ECO:0000256" key="1">
    <source>
        <dbReference type="SAM" id="MobiDB-lite"/>
    </source>
</evidence>
<dbReference type="AlphaFoldDB" id="A0A482WNR2"/>
<keyword evidence="2" id="KW-0472">Membrane</keyword>
<accession>A0A482WNR2</accession>
<protein>
    <submittedName>
        <fullName evidence="3">Uncharacterized protein</fullName>
    </submittedName>
</protein>
<dbReference type="InParanoid" id="A0A482WNR2"/>
<proteinExistence type="predicted"/>
<keyword evidence="2" id="KW-1133">Transmembrane helix</keyword>
<dbReference type="EMBL" id="QKKF02029320">
    <property type="protein sequence ID" value="RZF35207.1"/>
    <property type="molecule type" value="Genomic_DNA"/>
</dbReference>
<feature type="compositionally biased region" description="Basic and acidic residues" evidence="1">
    <location>
        <begin position="176"/>
        <end position="190"/>
    </location>
</feature>
<evidence type="ECO:0000256" key="2">
    <source>
        <dbReference type="SAM" id="Phobius"/>
    </source>
</evidence>
<feature type="region of interest" description="Disordered" evidence="1">
    <location>
        <begin position="172"/>
        <end position="205"/>
    </location>
</feature>
<organism evidence="3 4">
    <name type="scientific">Laodelphax striatellus</name>
    <name type="common">Small brown planthopper</name>
    <name type="synonym">Delphax striatella</name>
    <dbReference type="NCBI Taxonomy" id="195883"/>
    <lineage>
        <taxon>Eukaryota</taxon>
        <taxon>Metazoa</taxon>
        <taxon>Ecdysozoa</taxon>
        <taxon>Arthropoda</taxon>
        <taxon>Hexapoda</taxon>
        <taxon>Insecta</taxon>
        <taxon>Pterygota</taxon>
        <taxon>Neoptera</taxon>
        <taxon>Paraneoptera</taxon>
        <taxon>Hemiptera</taxon>
        <taxon>Auchenorrhyncha</taxon>
        <taxon>Fulgoroidea</taxon>
        <taxon>Delphacidae</taxon>
        <taxon>Criomorphinae</taxon>
        <taxon>Laodelphax</taxon>
    </lineage>
</organism>
<gene>
    <name evidence="3" type="ORF">LSTR_LSTR013961</name>
</gene>
<keyword evidence="2" id="KW-0812">Transmembrane</keyword>
<dbReference type="Proteomes" id="UP000291343">
    <property type="component" value="Unassembled WGS sequence"/>
</dbReference>
<feature type="transmembrane region" description="Helical" evidence="2">
    <location>
        <begin position="105"/>
        <end position="126"/>
    </location>
</feature>
<comment type="caution">
    <text evidence="3">The sequence shown here is derived from an EMBL/GenBank/DDBJ whole genome shotgun (WGS) entry which is preliminary data.</text>
</comment>
<evidence type="ECO:0000313" key="4">
    <source>
        <dbReference type="Proteomes" id="UP000291343"/>
    </source>
</evidence>
<reference evidence="3 4" key="1">
    <citation type="journal article" date="2017" name="Gigascience">
        <title>Genome sequence of the small brown planthopper, Laodelphax striatellus.</title>
        <authorList>
            <person name="Zhu J."/>
            <person name="Jiang F."/>
            <person name="Wang X."/>
            <person name="Yang P."/>
            <person name="Bao Y."/>
            <person name="Zhao W."/>
            <person name="Wang W."/>
            <person name="Lu H."/>
            <person name="Wang Q."/>
            <person name="Cui N."/>
            <person name="Li J."/>
            <person name="Chen X."/>
            <person name="Luo L."/>
            <person name="Yu J."/>
            <person name="Kang L."/>
            <person name="Cui F."/>
        </authorList>
    </citation>
    <scope>NUCLEOTIDE SEQUENCE [LARGE SCALE GENOMIC DNA]</scope>
    <source>
        <strain evidence="3">Lst14</strain>
    </source>
</reference>
<keyword evidence="4" id="KW-1185">Reference proteome</keyword>